<organism evidence="1 2">
    <name type="scientific">Thermoleptolyngbya sichuanensis A183</name>
    <dbReference type="NCBI Taxonomy" id="2737172"/>
    <lineage>
        <taxon>Bacteria</taxon>
        <taxon>Bacillati</taxon>
        <taxon>Cyanobacteriota</taxon>
        <taxon>Cyanophyceae</taxon>
        <taxon>Oculatellales</taxon>
        <taxon>Oculatellaceae</taxon>
        <taxon>Thermoleptolyngbya</taxon>
        <taxon>Thermoleptolyngbya sichuanensis</taxon>
    </lineage>
</organism>
<accession>A0A6M8BNF7</accession>
<proteinExistence type="predicted"/>
<dbReference type="Proteomes" id="UP000505210">
    <property type="component" value="Chromosome"/>
</dbReference>
<dbReference type="KEGG" id="theu:HPC62_18075"/>
<dbReference type="EMBL" id="CP053661">
    <property type="protein sequence ID" value="QKD83845.1"/>
    <property type="molecule type" value="Genomic_DNA"/>
</dbReference>
<evidence type="ECO:0000313" key="1">
    <source>
        <dbReference type="EMBL" id="QKD83845.1"/>
    </source>
</evidence>
<reference evidence="1 2" key="1">
    <citation type="submission" date="2020-05" db="EMBL/GenBank/DDBJ databases">
        <title>Complete genome sequence of of a novel Thermoleptolyngbya strain isolated from hot springs of Ganzi, Sichuan China.</title>
        <authorList>
            <person name="Tang J."/>
            <person name="Daroch M."/>
            <person name="Li L."/>
            <person name="Waleron K."/>
            <person name="Waleron M."/>
            <person name="Waleron M."/>
        </authorList>
    </citation>
    <scope>NUCLEOTIDE SEQUENCE [LARGE SCALE GENOMIC DNA]</scope>
    <source>
        <strain evidence="1 2">PKUAC-SCTA183</strain>
    </source>
</reference>
<name>A0A6M8BNF7_9CYAN</name>
<dbReference type="PANTHER" id="PTHR31687">
    <property type="match status" value="1"/>
</dbReference>
<dbReference type="Pfam" id="PF07958">
    <property type="entry name" value="DUF1688"/>
    <property type="match status" value="1"/>
</dbReference>
<evidence type="ECO:0000313" key="2">
    <source>
        <dbReference type="Proteomes" id="UP000505210"/>
    </source>
</evidence>
<dbReference type="PANTHER" id="PTHR31687:SF3">
    <property type="entry name" value="PROTEIN URG3"/>
    <property type="match status" value="1"/>
</dbReference>
<dbReference type="InterPro" id="IPR012469">
    <property type="entry name" value="DUF1688"/>
</dbReference>
<gene>
    <name evidence="1" type="ORF">HPC62_18075</name>
</gene>
<sequence>MSTAIYLQSPQAIRDRTQQLFELARADKLTHFRYRGDRLQPTADYVLRVMREHYPDLNVPFHSRWRHFGVGKVDRAAELQARLARLDPVAQARAKFDLVILSVLLDAGAGAVWRYREASSGQVFQRSEGLAVASFWMFCEGAFSGDRAAPLQATAAALQQITESDLAQAFQVTPDNPLIGLAGRVALLQQLGHTLAQKPEFFGTQTPRPGNLVDYLLAQAEDRQLPAPTVLMAVLQGLGDIWPGRITLEGVNLGDVWPHSALSSAEPGANLVPFHKLSQWLTYSLLEPLQDLGLEITQLDQLTGLAEYRNGGLCVDLGLLEPKHADVLRGPHLPSSEVIVEWRSLTLVLLDQIADAIRTELGLSVTELPLVKVLEGGTWAAGRKIAAELRPGGDPPISIQSDGTVF</sequence>
<dbReference type="RefSeq" id="WP_172357889.1">
    <property type="nucleotide sequence ID" value="NZ_CP053661.1"/>
</dbReference>
<dbReference type="AlphaFoldDB" id="A0A6M8BNF7"/>
<keyword evidence="2" id="KW-1185">Reference proteome</keyword>
<protein>
    <submittedName>
        <fullName evidence="1">URC4/urg3 family protein</fullName>
    </submittedName>
</protein>